<evidence type="ECO:0000313" key="2">
    <source>
        <dbReference type="Proteomes" id="UP000660885"/>
    </source>
</evidence>
<gene>
    <name evidence="1" type="ORF">JMJ56_01350</name>
</gene>
<sequence length="205" mass="21899">MSEMQDIEARLVAGLWQVVAAHGWAGLSMRRVAAASGVAPAEIRRRCPTPHHLLLLHGRLVDQAVLEGVVPEAPDDNTARDRVFDVIMRRIDTLQPHRAGILRFIEDLKTDPLLALALLAALPGSMAWMLEAAGLGSGGIAGLARAQGLTAVWLATLRAWVRDDTADLGATMAALDRALDRAEQVARALRLEPGDTTAGPDASML</sequence>
<dbReference type="SUPFAM" id="SSF46689">
    <property type="entry name" value="Homeodomain-like"/>
    <property type="match status" value="1"/>
</dbReference>
<organism evidence="1 2">
    <name type="scientific">Belnapia arida</name>
    <dbReference type="NCBI Taxonomy" id="2804533"/>
    <lineage>
        <taxon>Bacteria</taxon>
        <taxon>Pseudomonadati</taxon>
        <taxon>Pseudomonadota</taxon>
        <taxon>Alphaproteobacteria</taxon>
        <taxon>Acetobacterales</taxon>
        <taxon>Roseomonadaceae</taxon>
        <taxon>Belnapia</taxon>
    </lineage>
</organism>
<reference evidence="1 2" key="1">
    <citation type="submission" date="2021-01" db="EMBL/GenBank/DDBJ databases">
        <title>Belnapia mucosa sp. nov. and Belnapia arida sp. nov., isolated from the Tabernas Desert (Almeria, Spain).</title>
        <authorList>
            <person name="Molina-Menor E."/>
            <person name="Vidal-Verdu A."/>
            <person name="Calonge A."/>
            <person name="Satari L."/>
            <person name="Pereto J."/>
            <person name="Porcar M."/>
        </authorList>
    </citation>
    <scope>NUCLEOTIDE SEQUENCE [LARGE SCALE GENOMIC DNA]</scope>
    <source>
        <strain evidence="1 2">T18</strain>
    </source>
</reference>
<accession>A0ABS1TXP2</accession>
<comment type="caution">
    <text evidence="1">The sequence shown here is derived from an EMBL/GenBank/DDBJ whole genome shotgun (WGS) entry which is preliminary data.</text>
</comment>
<dbReference type="InterPro" id="IPR009057">
    <property type="entry name" value="Homeodomain-like_sf"/>
</dbReference>
<proteinExistence type="predicted"/>
<dbReference type="EMBL" id="JAETWB010000001">
    <property type="protein sequence ID" value="MBL6076630.1"/>
    <property type="molecule type" value="Genomic_DNA"/>
</dbReference>
<name>A0ABS1TXP2_9PROT</name>
<keyword evidence="2" id="KW-1185">Reference proteome</keyword>
<dbReference type="Gene3D" id="1.10.357.10">
    <property type="entry name" value="Tetracycline Repressor, domain 2"/>
    <property type="match status" value="1"/>
</dbReference>
<evidence type="ECO:0000313" key="1">
    <source>
        <dbReference type="EMBL" id="MBL6076630.1"/>
    </source>
</evidence>
<dbReference type="Proteomes" id="UP000660885">
    <property type="component" value="Unassembled WGS sequence"/>
</dbReference>
<protein>
    <submittedName>
        <fullName evidence="1">TetR family transcriptional regulator</fullName>
    </submittedName>
</protein>